<comment type="caution">
    <text evidence="2">The sequence shown here is derived from an EMBL/GenBank/DDBJ whole genome shotgun (WGS) entry which is preliminary data.</text>
</comment>
<dbReference type="AlphaFoldDB" id="A0A317A0F2"/>
<reference evidence="3" key="1">
    <citation type="journal article" date="2022" name="Microb. Genom.">
        <title>A global pangenome for the wheat fungal pathogen Pyrenophora tritici-repentis and prediction of effector protein structural homology.</title>
        <authorList>
            <person name="Moolhuijzen P.M."/>
            <person name="See P.T."/>
            <person name="Shi G."/>
            <person name="Powell H.R."/>
            <person name="Cockram J."/>
            <person name="Jorgensen L.N."/>
            <person name="Benslimane H."/>
            <person name="Strelkov S.E."/>
            <person name="Turner J."/>
            <person name="Liu Z."/>
            <person name="Moffat C.S."/>
        </authorList>
    </citation>
    <scope>NUCLEOTIDE SEQUENCE [LARGE SCALE GENOMIC DNA]</scope>
</reference>
<dbReference type="EMBL" id="NRDI02000003">
    <property type="protein sequence ID" value="KAI1518006.1"/>
    <property type="molecule type" value="Genomic_DNA"/>
</dbReference>
<feature type="compositionally biased region" description="Polar residues" evidence="1">
    <location>
        <begin position="168"/>
        <end position="200"/>
    </location>
</feature>
<dbReference type="Proteomes" id="UP000249757">
    <property type="component" value="Unassembled WGS sequence"/>
</dbReference>
<feature type="compositionally biased region" description="Low complexity" evidence="1">
    <location>
        <begin position="152"/>
        <end position="164"/>
    </location>
</feature>
<evidence type="ECO:0000256" key="1">
    <source>
        <dbReference type="SAM" id="MobiDB-lite"/>
    </source>
</evidence>
<keyword evidence="3" id="KW-1185">Reference proteome</keyword>
<evidence type="ECO:0000313" key="2">
    <source>
        <dbReference type="EMBL" id="KAI1518006.1"/>
    </source>
</evidence>
<organism evidence="2 3">
    <name type="scientific">Pyrenophora tritici-repentis</name>
    <dbReference type="NCBI Taxonomy" id="45151"/>
    <lineage>
        <taxon>Eukaryota</taxon>
        <taxon>Fungi</taxon>
        <taxon>Dikarya</taxon>
        <taxon>Ascomycota</taxon>
        <taxon>Pezizomycotina</taxon>
        <taxon>Dothideomycetes</taxon>
        <taxon>Pleosporomycetidae</taxon>
        <taxon>Pleosporales</taxon>
        <taxon>Pleosporineae</taxon>
        <taxon>Pleosporaceae</taxon>
        <taxon>Pyrenophora</taxon>
    </lineage>
</organism>
<sequence>MTNIAKYGMQKRKSNPSHEIRAFLTQDCAYPNSLLIHRISPRATVMESLYERFLAYFTSDGEERDVRNRKTWLYSLPVLSADGTNEALTLAIQATAYAFCAVEAADIAIKQHFLKLYGQALRNCWFSLIREHRARQQRNTTQPYERLRTIRSRTTTSAGTTNQRDNNTDNASTPASKMADNQSEISSADSAEAQNQLQNEQSEHLSDSPWAKFTAEQLMENCPYTVALKVINTALWGVPAPADANETRNNVGR</sequence>
<proteinExistence type="predicted"/>
<feature type="region of interest" description="Disordered" evidence="1">
    <location>
        <begin position="137"/>
        <end position="207"/>
    </location>
</feature>
<evidence type="ECO:0000313" key="3">
    <source>
        <dbReference type="Proteomes" id="UP000249757"/>
    </source>
</evidence>
<name>A0A317A0F2_9PLEO</name>
<accession>A0A317A0F2</accession>
<protein>
    <submittedName>
        <fullName evidence="2">Uncharacterized protein</fullName>
    </submittedName>
</protein>
<gene>
    <name evidence="2" type="ORF">Ptr86124_003307</name>
</gene>